<sequence>MGHVLLDILRQRTKNEDVKEYAVKLLKDTNSFEHTRKTLAKIEMRIRTTVKEMGGNDMIIALIDKLSEPFRPLLDNDKDNVNIKVDSPTTPRNSTNTTTTTTSNGKPKNLRKKVFRL</sequence>
<evidence type="ECO:0000313" key="1">
    <source>
        <dbReference type="EMBL" id="KAJ1677028.1"/>
    </source>
</evidence>
<name>A0ACC1HMN1_9FUNG</name>
<comment type="caution">
    <text evidence="1">The sequence shown here is derived from an EMBL/GenBank/DDBJ whole genome shotgun (WGS) entry which is preliminary data.</text>
</comment>
<evidence type="ECO:0000313" key="2">
    <source>
        <dbReference type="Proteomes" id="UP001145114"/>
    </source>
</evidence>
<keyword evidence="2" id="KW-1185">Reference proteome</keyword>
<accession>A0ACC1HMN1</accession>
<dbReference type="Proteomes" id="UP001145114">
    <property type="component" value="Unassembled WGS sequence"/>
</dbReference>
<reference evidence="1" key="1">
    <citation type="submission" date="2022-06" db="EMBL/GenBank/DDBJ databases">
        <title>Phylogenomic reconstructions and comparative analyses of Kickxellomycotina fungi.</title>
        <authorList>
            <person name="Reynolds N.K."/>
            <person name="Stajich J.E."/>
            <person name="Barry K."/>
            <person name="Grigoriev I.V."/>
            <person name="Crous P."/>
            <person name="Smith M.E."/>
        </authorList>
    </citation>
    <scope>NUCLEOTIDE SEQUENCE</scope>
    <source>
        <strain evidence="1">RSA 2271</strain>
    </source>
</reference>
<organism evidence="1 2">
    <name type="scientific">Spiromyces aspiralis</name>
    <dbReference type="NCBI Taxonomy" id="68401"/>
    <lineage>
        <taxon>Eukaryota</taxon>
        <taxon>Fungi</taxon>
        <taxon>Fungi incertae sedis</taxon>
        <taxon>Zoopagomycota</taxon>
        <taxon>Kickxellomycotina</taxon>
        <taxon>Kickxellomycetes</taxon>
        <taxon>Kickxellales</taxon>
        <taxon>Kickxellaceae</taxon>
        <taxon>Spiromyces</taxon>
    </lineage>
</organism>
<proteinExistence type="predicted"/>
<protein>
    <submittedName>
        <fullName evidence="1">Geranylgeranyl pyrophosphate synthase</fullName>
    </submittedName>
</protein>
<gene>
    <name evidence="1" type="primary">GGPS1_2</name>
    <name evidence="1" type="ORF">EV182_007026</name>
</gene>
<dbReference type="EMBL" id="JAMZIH010003121">
    <property type="protein sequence ID" value="KAJ1677028.1"/>
    <property type="molecule type" value="Genomic_DNA"/>
</dbReference>